<dbReference type="OMA" id="WSQVAVN"/>
<name>A0A179IIS4_CORDF</name>
<evidence type="ECO:0000256" key="5">
    <source>
        <dbReference type="ARBA" id="ARBA00022691"/>
    </source>
</evidence>
<evidence type="ECO:0000256" key="6">
    <source>
        <dbReference type="ARBA" id="ARBA00041184"/>
    </source>
</evidence>
<accession>A0A179IIS4</accession>
<dbReference type="HAMAP" id="MF_01547">
    <property type="entry name" value="RNA_methyltr_E"/>
    <property type="match status" value="1"/>
</dbReference>
<dbReference type="Gene3D" id="3.40.50.150">
    <property type="entry name" value="Vaccinia Virus protein VP39"/>
    <property type="match status" value="1"/>
</dbReference>
<dbReference type="PANTHER" id="PTHR10920">
    <property type="entry name" value="RIBOSOMAL RNA METHYLTRANSFERASE"/>
    <property type="match status" value="1"/>
</dbReference>
<dbReference type="InterPro" id="IPR002877">
    <property type="entry name" value="RNA_MeTrfase_FtsJ_dom"/>
</dbReference>
<dbReference type="PIRSF" id="PIRSF005461">
    <property type="entry name" value="23S_rRNA_mtase"/>
    <property type="match status" value="1"/>
</dbReference>
<evidence type="ECO:0000256" key="7">
    <source>
        <dbReference type="PIRSR" id="PIRSR005461-1"/>
    </source>
</evidence>
<dbReference type="OrthoDB" id="20105at2759"/>
<feature type="domain" description="Ribosomal RNA methyltransferase FtsJ" evidence="9">
    <location>
        <begin position="56"/>
        <end position="287"/>
    </location>
</feature>
<evidence type="ECO:0000256" key="1">
    <source>
        <dbReference type="ARBA" id="ARBA00009258"/>
    </source>
</evidence>
<dbReference type="InterPro" id="IPR015507">
    <property type="entry name" value="rRNA-MeTfrase_E"/>
</dbReference>
<reference evidence="10 11" key="1">
    <citation type="submission" date="2016-03" db="EMBL/GenBank/DDBJ databases">
        <title>Fine-scale spatial genetic structure of a fungal parasite of coffee scale insects.</title>
        <authorList>
            <person name="Jackson D."/>
            <person name="Zemenick K.A."/>
            <person name="Malloure B."/>
            <person name="Quandt C.A."/>
            <person name="James T.Y."/>
        </authorList>
    </citation>
    <scope>NUCLEOTIDE SEQUENCE [LARGE SCALE GENOMIC DNA]</scope>
    <source>
        <strain evidence="10 11">UM487</strain>
    </source>
</reference>
<evidence type="ECO:0000256" key="4">
    <source>
        <dbReference type="ARBA" id="ARBA00022679"/>
    </source>
</evidence>
<keyword evidence="2" id="KW-0698">rRNA processing</keyword>
<dbReference type="SUPFAM" id="SSF53335">
    <property type="entry name" value="S-adenosyl-L-methionine-dependent methyltransferases"/>
    <property type="match status" value="1"/>
</dbReference>
<keyword evidence="11" id="KW-1185">Reference proteome</keyword>
<dbReference type="Pfam" id="PF01728">
    <property type="entry name" value="FtsJ"/>
    <property type="match status" value="1"/>
</dbReference>
<dbReference type="AlphaFoldDB" id="A0A179IIS4"/>
<dbReference type="InterPro" id="IPR050082">
    <property type="entry name" value="RNA_methyltr_RlmE"/>
</dbReference>
<sequence length="298" mass="32816">MNPPHCLNLYTAGLKRPPLWKQCTVTSLRFSSSNSRWKQRQGKDAYARDAKVQGLKSRAAFKLLEMDAKYHLFKPGGVVVDLGYAPGSWSQVALDRTRSGGKVIGIDLIPAEPPKGVATFQGDFLSPYVQRMVKDFISQSVQTPSKGQGAKATTESSSTMDLGQPSYIDVGRQAPIAGAQYNDAQAVDIVLSDMSAPWEQTSGFNVNSLSNPYHRLMNTSGVAFRDHAGSMDLCDAALHFAEETLKTGGHFVCKFYQGSEDKLLEQRLKRMFSKVHREKPDSSRNAGAPPQREANRRS</sequence>
<dbReference type="InterPro" id="IPR029063">
    <property type="entry name" value="SAM-dependent_MTases_sf"/>
</dbReference>
<evidence type="ECO:0000256" key="3">
    <source>
        <dbReference type="ARBA" id="ARBA00022603"/>
    </source>
</evidence>
<dbReference type="Proteomes" id="UP000243081">
    <property type="component" value="Unassembled WGS sequence"/>
</dbReference>
<protein>
    <recommendedName>
        <fullName evidence="6">rRNA methyltransferase 2, mitochondrial</fullName>
    </recommendedName>
</protein>
<dbReference type="GO" id="GO:0005739">
    <property type="term" value="C:mitochondrion"/>
    <property type="evidence" value="ECO:0007669"/>
    <property type="project" value="TreeGrafter"/>
</dbReference>
<gene>
    <name evidence="10" type="ORF">LLEC1_00334</name>
</gene>
<feature type="region of interest" description="Disordered" evidence="8">
    <location>
        <begin position="140"/>
        <end position="163"/>
    </location>
</feature>
<keyword evidence="5 7" id="KW-0949">S-adenosyl-L-methionine</keyword>
<comment type="caution">
    <text evidence="10">The sequence shown here is derived from an EMBL/GenBank/DDBJ whole genome shotgun (WGS) entry which is preliminary data.</text>
</comment>
<evidence type="ECO:0000313" key="11">
    <source>
        <dbReference type="Proteomes" id="UP000243081"/>
    </source>
</evidence>
<evidence type="ECO:0000256" key="8">
    <source>
        <dbReference type="SAM" id="MobiDB-lite"/>
    </source>
</evidence>
<keyword evidence="4" id="KW-0808">Transferase</keyword>
<dbReference type="EMBL" id="LUKN01000604">
    <property type="protein sequence ID" value="OAR02576.1"/>
    <property type="molecule type" value="Genomic_DNA"/>
</dbReference>
<comment type="similarity">
    <text evidence="1">Belongs to the class I-like SAM-binding methyltransferase superfamily. RNA methyltransferase RlmE family.</text>
</comment>
<feature type="region of interest" description="Disordered" evidence="8">
    <location>
        <begin position="274"/>
        <end position="298"/>
    </location>
</feature>
<dbReference type="GO" id="GO:0008650">
    <property type="term" value="F:rRNA (uridine-2'-O-)-methyltransferase activity"/>
    <property type="evidence" value="ECO:0007669"/>
    <property type="project" value="TreeGrafter"/>
</dbReference>
<dbReference type="PANTHER" id="PTHR10920:SF18">
    <property type="entry name" value="RRNA METHYLTRANSFERASE 2, MITOCHONDRIAL"/>
    <property type="match status" value="1"/>
</dbReference>
<feature type="active site" description="Proton acceptor" evidence="7">
    <location>
        <position position="254"/>
    </location>
</feature>
<evidence type="ECO:0000313" key="10">
    <source>
        <dbReference type="EMBL" id="OAR02576.1"/>
    </source>
</evidence>
<evidence type="ECO:0000259" key="9">
    <source>
        <dbReference type="Pfam" id="PF01728"/>
    </source>
</evidence>
<proteinExistence type="inferred from homology"/>
<feature type="compositionally biased region" description="Polar residues" evidence="8">
    <location>
        <begin position="140"/>
        <end position="161"/>
    </location>
</feature>
<evidence type="ECO:0000256" key="2">
    <source>
        <dbReference type="ARBA" id="ARBA00022552"/>
    </source>
</evidence>
<keyword evidence="3" id="KW-0489">Methyltransferase</keyword>
<organism evidence="10 11">
    <name type="scientific">Cordyceps confragosa</name>
    <name type="common">Lecanicillium lecanii</name>
    <dbReference type="NCBI Taxonomy" id="2714763"/>
    <lineage>
        <taxon>Eukaryota</taxon>
        <taxon>Fungi</taxon>
        <taxon>Dikarya</taxon>
        <taxon>Ascomycota</taxon>
        <taxon>Pezizomycotina</taxon>
        <taxon>Sordariomycetes</taxon>
        <taxon>Hypocreomycetidae</taxon>
        <taxon>Hypocreales</taxon>
        <taxon>Cordycipitaceae</taxon>
        <taxon>Akanthomyces</taxon>
    </lineage>
</organism>